<gene>
    <name evidence="1" type="ORF">FMOSSE_LOCUS9424</name>
</gene>
<dbReference type="EMBL" id="CAJVPP010002748">
    <property type="protein sequence ID" value="CAG8610369.1"/>
    <property type="molecule type" value="Genomic_DNA"/>
</dbReference>
<reference evidence="1" key="1">
    <citation type="submission" date="2021-06" db="EMBL/GenBank/DDBJ databases">
        <authorList>
            <person name="Kallberg Y."/>
            <person name="Tangrot J."/>
            <person name="Rosling A."/>
        </authorList>
    </citation>
    <scope>NUCLEOTIDE SEQUENCE</scope>
    <source>
        <strain evidence="1">87-6 pot B 2015</strain>
    </source>
</reference>
<protein>
    <submittedName>
        <fullName evidence="1">671_t:CDS:1</fullName>
    </submittedName>
</protein>
<evidence type="ECO:0000313" key="2">
    <source>
        <dbReference type="Proteomes" id="UP000789375"/>
    </source>
</evidence>
<name>A0A9N9GLG8_FUNMO</name>
<dbReference type="AlphaFoldDB" id="A0A9N9GLG8"/>
<organism evidence="1 2">
    <name type="scientific">Funneliformis mosseae</name>
    <name type="common">Endomycorrhizal fungus</name>
    <name type="synonym">Glomus mosseae</name>
    <dbReference type="NCBI Taxonomy" id="27381"/>
    <lineage>
        <taxon>Eukaryota</taxon>
        <taxon>Fungi</taxon>
        <taxon>Fungi incertae sedis</taxon>
        <taxon>Mucoromycota</taxon>
        <taxon>Glomeromycotina</taxon>
        <taxon>Glomeromycetes</taxon>
        <taxon>Glomerales</taxon>
        <taxon>Glomeraceae</taxon>
        <taxon>Funneliformis</taxon>
    </lineage>
</organism>
<accession>A0A9N9GLG8</accession>
<keyword evidence="2" id="KW-1185">Reference proteome</keyword>
<evidence type="ECO:0000313" key="1">
    <source>
        <dbReference type="EMBL" id="CAG8610369.1"/>
    </source>
</evidence>
<comment type="caution">
    <text evidence="1">The sequence shown here is derived from an EMBL/GenBank/DDBJ whole genome shotgun (WGS) entry which is preliminary data.</text>
</comment>
<sequence>MRSWLMCKDSVKDIATTTTSRAEVIKQAKTLKIQKLRDSVKDIATTTTSRAEVIKQAKALKIQKLR</sequence>
<dbReference type="Proteomes" id="UP000789375">
    <property type="component" value="Unassembled WGS sequence"/>
</dbReference>
<proteinExistence type="predicted"/>